<dbReference type="HOGENOM" id="CLU_137967_0_0_6"/>
<keyword evidence="1" id="KW-1133">Transmembrane helix</keyword>
<dbReference type="STRING" id="703.SAMEA2665130_01029"/>
<dbReference type="PATRIC" id="fig|1315976.3.peg.367"/>
<keyword evidence="1" id="KW-0472">Membrane</keyword>
<proteinExistence type="predicted"/>
<reference evidence="2 3" key="1">
    <citation type="journal article" date="2013" name="Genome Announc.">
        <title>Genome Sequence of Plesiomonas shigelloides Strain 302-73 (Serotype O1).</title>
        <authorList>
            <person name="Pique N."/>
            <person name="Aquilini E."/>
            <person name="Alioto T."/>
            <person name="Minana-Galbis D."/>
            <person name="Tomas J.M."/>
        </authorList>
    </citation>
    <scope>NUCLEOTIDE SEQUENCE [LARGE SCALE GENOMIC DNA]</scope>
    <source>
        <strain evidence="2 3">302-73</strain>
    </source>
</reference>
<evidence type="ECO:0000256" key="1">
    <source>
        <dbReference type="SAM" id="Phobius"/>
    </source>
</evidence>
<evidence type="ECO:0008006" key="4">
    <source>
        <dbReference type="Google" id="ProtNLM"/>
    </source>
</evidence>
<evidence type="ECO:0000313" key="2">
    <source>
        <dbReference type="EMBL" id="EON90252.1"/>
    </source>
</evidence>
<feature type="transmembrane region" description="Helical" evidence="1">
    <location>
        <begin position="97"/>
        <end position="121"/>
    </location>
</feature>
<name>R8AV91_PLESH</name>
<organism evidence="2 3">
    <name type="scientific">Plesiomonas shigelloides 302-73</name>
    <dbReference type="NCBI Taxonomy" id="1315976"/>
    <lineage>
        <taxon>Bacteria</taxon>
        <taxon>Pseudomonadati</taxon>
        <taxon>Pseudomonadota</taxon>
        <taxon>Gammaproteobacteria</taxon>
        <taxon>Enterobacterales</taxon>
        <taxon>Enterobacteriaceae</taxon>
        <taxon>Plesiomonas</taxon>
    </lineage>
</organism>
<keyword evidence="3" id="KW-1185">Reference proteome</keyword>
<dbReference type="OrthoDB" id="6264467at2"/>
<protein>
    <recommendedName>
        <fullName evidence="4">3-phosphoshikimate 1-carboxyvinyltransferase</fullName>
    </recommendedName>
</protein>
<dbReference type="EMBL" id="AQQO01000021">
    <property type="protein sequence ID" value="EON90252.1"/>
    <property type="molecule type" value="Genomic_DNA"/>
</dbReference>
<keyword evidence="1" id="KW-0812">Transmembrane</keyword>
<comment type="caution">
    <text evidence="2">The sequence shown here is derived from an EMBL/GenBank/DDBJ whole genome shotgun (WGS) entry which is preliminary data.</text>
</comment>
<dbReference type="RefSeq" id="WP_010862029.1">
    <property type="nucleotide sequence ID" value="NZ_KB944507.1"/>
</dbReference>
<sequence>MVKSEQQAAASHSGRTPAQEAVIRRLHLALGDEMLASLTAEQKDQLEHAVILMNVANRHVVDVRKTFGFSRWRYYVVFLLGRDRRTQVRREGRLSGFLRTLLVLLAICVTFAAAVLVLYLIKSALGIDIFKDYSFGIWDWFRHTVLGANG</sequence>
<accession>R8AV91</accession>
<evidence type="ECO:0000313" key="3">
    <source>
        <dbReference type="Proteomes" id="UP000014012"/>
    </source>
</evidence>
<dbReference type="Proteomes" id="UP000014012">
    <property type="component" value="Unassembled WGS sequence"/>
</dbReference>
<dbReference type="AlphaFoldDB" id="R8AV91"/>
<gene>
    <name evidence="2" type="ORF">PLESHI_01947</name>
</gene>